<accession>A0ABT4HIQ2</accession>
<gene>
    <name evidence="1" type="ORF">OY187_18100</name>
</gene>
<evidence type="ECO:0000313" key="1">
    <source>
        <dbReference type="EMBL" id="MCZ0729964.1"/>
    </source>
</evidence>
<dbReference type="EMBL" id="JAPQYE010000008">
    <property type="protein sequence ID" value="MCZ0729964.1"/>
    <property type="molecule type" value="Genomic_DNA"/>
</dbReference>
<keyword evidence="2" id="KW-1185">Reference proteome</keyword>
<evidence type="ECO:0000313" key="2">
    <source>
        <dbReference type="Proteomes" id="UP001084650"/>
    </source>
</evidence>
<comment type="caution">
    <text evidence="1">The sequence shown here is derived from an EMBL/GenBank/DDBJ whole genome shotgun (WGS) entry which is preliminary data.</text>
</comment>
<name>A0ABT4HIQ2_MYCIR</name>
<dbReference type="RefSeq" id="WP_024449010.1">
    <property type="nucleotide sequence ID" value="NZ_JAPQYE010000008.1"/>
</dbReference>
<proteinExistence type="predicted"/>
<sequence>MTDNELSATDAAVRERITELSVHIPCGGIRGPVSPSSVAAWKVWQSCRDEDVPVRWDGYDVSRAHDLCIICLRATAGGSSRWSWTACADCRTINAGLPRLWGLRPFGLGRHSLMNGIGVRGGAAPEVQTEQLARLQQFAYGDARLREWRGAEYRRLSAAFDPLADIPLRVWQARHPPGIAASQDAFDRLIGPEDPLRDMR</sequence>
<dbReference type="Proteomes" id="UP001084650">
    <property type="component" value="Unassembled WGS sequence"/>
</dbReference>
<protein>
    <submittedName>
        <fullName evidence="1">Uncharacterized protein</fullName>
    </submittedName>
</protein>
<organism evidence="1 2">
    <name type="scientific">Mycolicibacterium iranicum</name>
    <name type="common">Mycobacterium iranicum</name>
    <dbReference type="NCBI Taxonomy" id="912594"/>
    <lineage>
        <taxon>Bacteria</taxon>
        <taxon>Bacillati</taxon>
        <taxon>Actinomycetota</taxon>
        <taxon>Actinomycetes</taxon>
        <taxon>Mycobacteriales</taxon>
        <taxon>Mycobacteriaceae</taxon>
        <taxon>Mycolicibacterium</taxon>
    </lineage>
</organism>
<reference evidence="1" key="1">
    <citation type="submission" date="2022-12" db="EMBL/GenBank/DDBJ databases">
        <title>Whole genome sequence of Mycolicibacterium iranicum strain SBH312.</title>
        <authorList>
            <person name="Jani J."/>
            <person name="Arifin Mustapha Z."/>
            <person name="Ahmed K."/>
            <person name="Kai Ling C."/>
        </authorList>
    </citation>
    <scope>NUCLEOTIDE SEQUENCE</scope>
    <source>
        <strain evidence="1">SBH312</strain>
    </source>
</reference>